<protein>
    <submittedName>
        <fullName evidence="2">Uncharacterized protein</fullName>
    </submittedName>
</protein>
<feature type="compositionally biased region" description="Low complexity" evidence="1">
    <location>
        <begin position="37"/>
        <end position="64"/>
    </location>
</feature>
<dbReference type="AlphaFoldDB" id="A0A0G4H624"/>
<reference evidence="2 3" key="1">
    <citation type="submission" date="2014-11" db="EMBL/GenBank/DDBJ databases">
        <authorList>
            <person name="Zhu J."/>
            <person name="Qi W."/>
            <person name="Song R."/>
        </authorList>
    </citation>
    <scope>NUCLEOTIDE SEQUENCE [LARGE SCALE GENOMIC DNA]</scope>
</reference>
<dbReference type="EMBL" id="CDMY01001036">
    <property type="protein sequence ID" value="CEM39307.1"/>
    <property type="molecule type" value="Genomic_DNA"/>
</dbReference>
<evidence type="ECO:0000313" key="3">
    <source>
        <dbReference type="Proteomes" id="UP000041254"/>
    </source>
</evidence>
<dbReference type="Proteomes" id="UP000041254">
    <property type="component" value="Unassembled WGS sequence"/>
</dbReference>
<accession>A0A0G4H624</accession>
<feature type="region of interest" description="Disordered" evidence="1">
    <location>
        <begin position="1"/>
        <end position="109"/>
    </location>
</feature>
<dbReference type="InParanoid" id="A0A0G4H624"/>
<evidence type="ECO:0000313" key="2">
    <source>
        <dbReference type="EMBL" id="CEM39307.1"/>
    </source>
</evidence>
<sequence length="237" mass="25214">MRRTAVRHGQQPNSSRSYARRTGMRAAASASSNSGIPTTNSASTPTTAASPPEAPSSPAAPIARTPERPGTPEPRTPEAPRRRRPLLECVESDDESDNGEGGGSGEPPRKRLRVLCDIVEGSLVACVHADGGFALIEEEWCGFQDVLMFPEDVSEWGVVGGTVLDEEGYVVRLPEATLSHMRDLYGTAMTTCVAQVRSVGGVVTSEFGVTSGILLERESESVEDMPAAECVARKTRS</sequence>
<keyword evidence="3" id="KW-1185">Reference proteome</keyword>
<proteinExistence type="predicted"/>
<gene>
    <name evidence="2" type="ORF">Vbra_19595</name>
</gene>
<name>A0A0G4H624_VITBC</name>
<evidence type="ECO:0000256" key="1">
    <source>
        <dbReference type="SAM" id="MobiDB-lite"/>
    </source>
</evidence>
<organism evidence="2 3">
    <name type="scientific">Vitrella brassicaformis (strain CCMP3155)</name>
    <dbReference type="NCBI Taxonomy" id="1169540"/>
    <lineage>
        <taxon>Eukaryota</taxon>
        <taxon>Sar</taxon>
        <taxon>Alveolata</taxon>
        <taxon>Colpodellida</taxon>
        <taxon>Vitrellaceae</taxon>
        <taxon>Vitrella</taxon>
    </lineage>
</organism>
<dbReference type="VEuPathDB" id="CryptoDB:Vbra_19595"/>